<dbReference type="GO" id="GO:0046872">
    <property type="term" value="F:metal ion binding"/>
    <property type="evidence" value="ECO:0007669"/>
    <property type="project" value="UniProtKB-KW"/>
</dbReference>
<keyword evidence="10" id="KW-1185">Reference proteome</keyword>
<evidence type="ECO:0000259" key="8">
    <source>
        <dbReference type="Pfam" id="PF06155"/>
    </source>
</evidence>
<comment type="caution">
    <text evidence="9">The sequence shown here is derived from an EMBL/GenBank/DDBJ whole genome shotgun (WGS) entry which is preliminary data.</text>
</comment>
<evidence type="ECO:0000256" key="3">
    <source>
        <dbReference type="ARBA" id="ARBA00022723"/>
    </source>
</evidence>
<feature type="domain" description="Gamma-butyrobetaine hydroxylase-like N-terminal" evidence="8">
    <location>
        <begin position="43"/>
        <end position="109"/>
    </location>
</feature>
<dbReference type="InterPro" id="IPR003819">
    <property type="entry name" value="TauD/TfdA-like"/>
</dbReference>
<dbReference type="OrthoDB" id="406634at2759"/>
<dbReference type="InterPro" id="IPR042098">
    <property type="entry name" value="TauD-like_sf"/>
</dbReference>
<proteinExistence type="inferred from homology"/>
<dbReference type="Gene3D" id="3.60.130.10">
    <property type="entry name" value="Clavaminate synthase-like"/>
    <property type="match status" value="1"/>
</dbReference>
<dbReference type="EMBL" id="BRPK01000007">
    <property type="protein sequence ID" value="GLB39718.1"/>
    <property type="molecule type" value="Genomic_DNA"/>
</dbReference>
<evidence type="ECO:0000259" key="7">
    <source>
        <dbReference type="Pfam" id="PF02668"/>
    </source>
</evidence>
<sequence>MLSWQRASTRNINSLLRSRAHGCRKWSTLTAGPSSLTVHSLNASFPYVWLRDSCQSSPDCIHPTTLQKLHRTSDIPLDIKPIENGVHLADNGIRIEWADGHKSFFSSSFLELHSSREKLSVFHKDISPQPWNTTSISNTRDLFVPYGSLREPEGLLTAITQIARYGLLFVTDVPHEETANETCELPVLAQIFGDIRSTFYGRLWDVMNVRNSRNIAYTNLDLGLHMDLLYFEHPPRYQILHCLRNKVHGGTSIFVDALHAALLLRDTHPPDFDVLTTTPVAFHYINDGHHLHRQHPTVELASPASGAPRGTIAHINYSPPFQAPLPLSTPPAFYPALQRFAKLLNDPRNTYAYTLREGDAVFFDNRGVLHARTAFSDVEGQGGEGETNRWLKGCYLEADDLMDRGRVLRTKLERHQ</sequence>
<dbReference type="PANTHER" id="PTHR10696">
    <property type="entry name" value="GAMMA-BUTYROBETAINE HYDROXYLASE-RELATED"/>
    <property type="match status" value="1"/>
</dbReference>
<dbReference type="InterPro" id="IPR010376">
    <property type="entry name" value="GBBH-like_N"/>
</dbReference>
<keyword evidence="4" id="KW-0223">Dioxygenase</keyword>
<evidence type="ECO:0000256" key="5">
    <source>
        <dbReference type="ARBA" id="ARBA00023002"/>
    </source>
</evidence>
<organism evidence="9 10">
    <name type="scientific">Lyophyllum shimeji</name>
    <name type="common">Hon-shimeji</name>
    <name type="synonym">Tricholoma shimeji</name>
    <dbReference type="NCBI Taxonomy" id="47721"/>
    <lineage>
        <taxon>Eukaryota</taxon>
        <taxon>Fungi</taxon>
        <taxon>Dikarya</taxon>
        <taxon>Basidiomycota</taxon>
        <taxon>Agaricomycotina</taxon>
        <taxon>Agaricomycetes</taxon>
        <taxon>Agaricomycetidae</taxon>
        <taxon>Agaricales</taxon>
        <taxon>Tricholomatineae</taxon>
        <taxon>Lyophyllaceae</taxon>
        <taxon>Lyophyllum</taxon>
    </lineage>
</organism>
<evidence type="ECO:0000313" key="10">
    <source>
        <dbReference type="Proteomes" id="UP001063166"/>
    </source>
</evidence>
<dbReference type="Gene3D" id="3.30.2020.30">
    <property type="match status" value="1"/>
</dbReference>
<reference evidence="9" key="1">
    <citation type="submission" date="2022-07" db="EMBL/GenBank/DDBJ databases">
        <title>The genome of Lyophyllum shimeji provides insight into the initial evolution of ectomycorrhizal fungal genome.</title>
        <authorList>
            <person name="Kobayashi Y."/>
            <person name="Shibata T."/>
            <person name="Hirakawa H."/>
            <person name="Shigenobu S."/>
            <person name="Nishiyama T."/>
            <person name="Yamada A."/>
            <person name="Hasebe M."/>
            <person name="Kawaguchi M."/>
        </authorList>
    </citation>
    <scope>NUCLEOTIDE SEQUENCE</scope>
    <source>
        <strain evidence="9">AT787</strain>
    </source>
</reference>
<dbReference type="Pfam" id="PF06155">
    <property type="entry name" value="GBBH-like_N"/>
    <property type="match status" value="1"/>
</dbReference>
<name>A0A9P3PPK2_LYOSH</name>
<dbReference type="PANTHER" id="PTHR10696:SF25">
    <property type="entry name" value="OXIDOREDUCTASE AIM17-RELATED"/>
    <property type="match status" value="1"/>
</dbReference>
<keyword evidence="3" id="KW-0479">Metal-binding</keyword>
<dbReference type="Pfam" id="PF02668">
    <property type="entry name" value="TauD"/>
    <property type="match status" value="1"/>
</dbReference>
<keyword evidence="6" id="KW-0408">Iron</keyword>
<dbReference type="AlphaFoldDB" id="A0A9P3PPK2"/>
<dbReference type="SUPFAM" id="SSF51197">
    <property type="entry name" value="Clavaminate synthase-like"/>
    <property type="match status" value="1"/>
</dbReference>
<gene>
    <name evidence="9" type="ORF">LshimejAT787_0702280</name>
</gene>
<evidence type="ECO:0000313" key="9">
    <source>
        <dbReference type="EMBL" id="GLB39718.1"/>
    </source>
</evidence>
<dbReference type="GO" id="GO:0005739">
    <property type="term" value="C:mitochondrion"/>
    <property type="evidence" value="ECO:0007669"/>
    <property type="project" value="TreeGrafter"/>
</dbReference>
<accession>A0A9P3PPK2</accession>
<comment type="cofactor">
    <cofactor evidence="1">
        <name>Fe(2+)</name>
        <dbReference type="ChEBI" id="CHEBI:29033"/>
    </cofactor>
</comment>
<keyword evidence="5" id="KW-0560">Oxidoreductase</keyword>
<evidence type="ECO:0000256" key="6">
    <source>
        <dbReference type="ARBA" id="ARBA00023004"/>
    </source>
</evidence>
<dbReference type="InterPro" id="IPR050411">
    <property type="entry name" value="AlphaKG_dependent_hydroxylases"/>
</dbReference>
<feature type="domain" description="TauD/TfdA-like" evidence="7">
    <location>
        <begin position="156"/>
        <end position="395"/>
    </location>
</feature>
<dbReference type="InterPro" id="IPR038492">
    <property type="entry name" value="GBBH-like_N_sf"/>
</dbReference>
<evidence type="ECO:0000256" key="2">
    <source>
        <dbReference type="ARBA" id="ARBA00008654"/>
    </source>
</evidence>
<protein>
    <submittedName>
        <fullName evidence="9">Clavaminate synthase-like protein</fullName>
    </submittedName>
</protein>
<dbReference type="GO" id="GO:0016706">
    <property type="term" value="F:2-oxoglutarate-dependent dioxygenase activity"/>
    <property type="evidence" value="ECO:0007669"/>
    <property type="project" value="UniProtKB-ARBA"/>
</dbReference>
<evidence type="ECO:0000256" key="1">
    <source>
        <dbReference type="ARBA" id="ARBA00001954"/>
    </source>
</evidence>
<comment type="similarity">
    <text evidence="2">Belongs to the gamma-BBH/TMLD family.</text>
</comment>
<dbReference type="GO" id="GO:0045329">
    <property type="term" value="P:carnitine biosynthetic process"/>
    <property type="evidence" value="ECO:0007669"/>
    <property type="project" value="TreeGrafter"/>
</dbReference>
<dbReference type="CDD" id="cd00250">
    <property type="entry name" value="CAS_like"/>
    <property type="match status" value="1"/>
</dbReference>
<dbReference type="Proteomes" id="UP001063166">
    <property type="component" value="Unassembled WGS sequence"/>
</dbReference>
<evidence type="ECO:0000256" key="4">
    <source>
        <dbReference type="ARBA" id="ARBA00022964"/>
    </source>
</evidence>